<keyword evidence="1" id="KW-0175">Coiled coil</keyword>
<sequence precursor="true">MRQTLMATLLLPLAIWPAGAVFAQSSGSGQGSQANAELFYMIQQLQGEVRRLQGDVEEQRNQIDKLNKQARDRYIDLDQRILKLSSELAESDDSGSGTSGPADSGNNTKPVERRDYRQPTSEEREAYDRIQALIREDRNFNDAINGLYDFIDKYEEGDLTVNAYYWLGEVYLAEEQLEQAKQAFTIVATRYGDHRKAPDAVYKLGVTLDKQGETDEAKRRMEAVIRNYPDSNAASLSKKYLDGKSG</sequence>
<dbReference type="SUPFAM" id="SSF48452">
    <property type="entry name" value="TPR-like"/>
    <property type="match status" value="1"/>
</dbReference>
<keyword evidence="1" id="KW-0732">Signal</keyword>
<reference evidence="4 5" key="1">
    <citation type="submission" date="2019-04" db="EMBL/GenBank/DDBJ databases">
        <authorList>
            <person name="Park S."/>
            <person name="Yoon J.-H."/>
        </authorList>
    </citation>
    <scope>NUCLEOTIDE SEQUENCE [LARGE SCALE GENOMIC DNA]</scope>
    <source>
        <strain evidence="4 5">HJM-18</strain>
    </source>
</reference>
<evidence type="ECO:0000313" key="5">
    <source>
        <dbReference type="Proteomes" id="UP000298325"/>
    </source>
</evidence>
<feature type="compositionally biased region" description="Basic and acidic residues" evidence="2">
    <location>
        <begin position="110"/>
        <end position="124"/>
    </location>
</feature>
<dbReference type="Proteomes" id="UP000298325">
    <property type="component" value="Unassembled WGS sequence"/>
</dbReference>
<dbReference type="HAMAP" id="MF_02066">
    <property type="entry name" value="CpoB"/>
    <property type="match status" value="1"/>
</dbReference>
<dbReference type="OrthoDB" id="9768142at2"/>
<dbReference type="EMBL" id="SRPF01000001">
    <property type="protein sequence ID" value="TGN41478.1"/>
    <property type="molecule type" value="Genomic_DNA"/>
</dbReference>
<dbReference type="InterPro" id="IPR034706">
    <property type="entry name" value="CpoB"/>
</dbReference>
<proteinExistence type="inferred from homology"/>
<feature type="compositionally biased region" description="Polar residues" evidence="2">
    <location>
        <begin position="94"/>
        <end position="109"/>
    </location>
</feature>
<comment type="similarity">
    <text evidence="1">Belongs to the CpoB family.</text>
</comment>
<feature type="region of interest" description="Disordered" evidence="2">
    <location>
        <begin position="87"/>
        <end position="124"/>
    </location>
</feature>
<dbReference type="Pfam" id="PF13174">
    <property type="entry name" value="TPR_6"/>
    <property type="match status" value="2"/>
</dbReference>
<evidence type="ECO:0000313" key="4">
    <source>
        <dbReference type="EMBL" id="TGN41478.1"/>
    </source>
</evidence>
<dbReference type="Gene3D" id="1.20.5.110">
    <property type="match status" value="1"/>
</dbReference>
<dbReference type="GO" id="GO:0043093">
    <property type="term" value="P:FtsZ-dependent cytokinesis"/>
    <property type="evidence" value="ECO:0007669"/>
    <property type="project" value="UniProtKB-UniRule"/>
</dbReference>
<dbReference type="InterPro" id="IPR032519">
    <property type="entry name" value="YbgF_tri"/>
</dbReference>
<dbReference type="AlphaFoldDB" id="A0A4Z1C2H1"/>
<organism evidence="4 5">
    <name type="scientific">Marinobacter confluentis</name>
    <dbReference type="NCBI Taxonomy" id="1697557"/>
    <lineage>
        <taxon>Bacteria</taxon>
        <taxon>Pseudomonadati</taxon>
        <taxon>Pseudomonadota</taxon>
        <taxon>Gammaproteobacteria</taxon>
        <taxon>Pseudomonadales</taxon>
        <taxon>Marinobacteraceae</taxon>
        <taxon>Marinobacter</taxon>
    </lineage>
</organism>
<dbReference type="GO" id="GO:0070206">
    <property type="term" value="P:protein trimerization"/>
    <property type="evidence" value="ECO:0007669"/>
    <property type="project" value="InterPro"/>
</dbReference>
<dbReference type="InterPro" id="IPR019734">
    <property type="entry name" value="TPR_rpt"/>
</dbReference>
<feature type="signal peptide" evidence="1">
    <location>
        <begin position="1"/>
        <end position="23"/>
    </location>
</feature>
<protein>
    <recommendedName>
        <fullName evidence="1">Cell division coordinator CpoB</fullName>
    </recommendedName>
</protein>
<dbReference type="Pfam" id="PF16331">
    <property type="entry name" value="TolA_bind_tri"/>
    <property type="match status" value="1"/>
</dbReference>
<name>A0A4Z1C2H1_9GAMM</name>
<keyword evidence="5" id="KW-1185">Reference proteome</keyword>
<dbReference type="RefSeq" id="WP_135801862.1">
    <property type="nucleotide sequence ID" value="NZ_SRPF01000001.1"/>
</dbReference>
<feature type="domain" description="YbgF trimerisation" evidence="3">
    <location>
        <begin position="32"/>
        <end position="87"/>
    </location>
</feature>
<feature type="chain" id="PRO_5021522380" description="Cell division coordinator CpoB" evidence="1">
    <location>
        <begin position="24"/>
        <end position="246"/>
    </location>
</feature>
<dbReference type="InterPro" id="IPR014162">
    <property type="entry name" value="CpoB_C"/>
</dbReference>
<evidence type="ECO:0000259" key="3">
    <source>
        <dbReference type="Pfam" id="PF16331"/>
    </source>
</evidence>
<keyword evidence="1" id="KW-0131">Cell cycle</keyword>
<evidence type="ECO:0000256" key="2">
    <source>
        <dbReference type="SAM" id="MobiDB-lite"/>
    </source>
</evidence>
<feature type="coiled-coil region" evidence="1">
    <location>
        <begin position="42"/>
        <end position="87"/>
    </location>
</feature>
<dbReference type="InterPro" id="IPR011990">
    <property type="entry name" value="TPR-like_helical_dom_sf"/>
</dbReference>
<keyword evidence="1" id="KW-0574">Periplasm</keyword>
<dbReference type="GO" id="GO:0030288">
    <property type="term" value="C:outer membrane-bounded periplasmic space"/>
    <property type="evidence" value="ECO:0007669"/>
    <property type="project" value="UniProtKB-UniRule"/>
</dbReference>
<comment type="caution">
    <text evidence="4">The sequence shown here is derived from an EMBL/GenBank/DDBJ whole genome shotgun (WGS) entry which is preliminary data.</text>
</comment>
<dbReference type="Gene3D" id="1.25.40.10">
    <property type="entry name" value="Tetratricopeptide repeat domain"/>
    <property type="match status" value="1"/>
</dbReference>
<gene>
    <name evidence="4" type="primary">ybgF</name>
    <name evidence="1" type="synonym">cpoB</name>
    <name evidence="4" type="ORF">E5Q11_02760</name>
</gene>
<comment type="function">
    <text evidence="1">Mediates coordination of peptidoglycan synthesis and outer membrane constriction during cell division.</text>
</comment>
<evidence type="ECO:0000256" key="1">
    <source>
        <dbReference type="HAMAP-Rule" id="MF_02066"/>
    </source>
</evidence>
<comment type="subcellular location">
    <subcellularLocation>
        <location evidence="1">Periplasm</location>
    </subcellularLocation>
</comment>
<keyword evidence="1" id="KW-0132">Cell division</keyword>
<dbReference type="NCBIfam" id="TIGR02795">
    <property type="entry name" value="tol_pal_ybgF"/>
    <property type="match status" value="1"/>
</dbReference>
<accession>A0A4Z1C2H1</accession>